<protein>
    <submittedName>
        <fullName evidence="6">LysR family substrate-binding domain-containing protein</fullName>
    </submittedName>
</protein>
<sequence length="200" mass="22689">RRPGWRVEMRQTEWSDPTAGLAAGDVDVGLLRLPFPGQDRFHHEILITEPRWIALPVGHRLAHQRQIAFEEVLDEAFVATPEESGWWREYWLATEERRGHPVRVGTVARTPDEWLYAVAGGYGVSLTPRATASFYQRPDVVYRPLTGVAPSWVGVVWPRGDRTPSVVRDFVESCLTVRDRHPSVMVSGITGAEFPKSHRN</sequence>
<gene>
    <name evidence="6" type="ORF">ACI2L5_52645</name>
</gene>
<dbReference type="EMBL" id="JBJDQH010000151">
    <property type="protein sequence ID" value="MFK4273436.1"/>
    <property type="molecule type" value="Genomic_DNA"/>
</dbReference>
<dbReference type="RefSeq" id="WP_404749337.1">
    <property type="nucleotide sequence ID" value="NZ_JBJDQH010000151.1"/>
</dbReference>
<keyword evidence="7" id="KW-1185">Reference proteome</keyword>
<evidence type="ECO:0000256" key="4">
    <source>
        <dbReference type="ARBA" id="ARBA00023163"/>
    </source>
</evidence>
<organism evidence="6 7">
    <name type="scientific">Streptomyces milbemycinicus</name>
    <dbReference type="NCBI Taxonomy" id="476552"/>
    <lineage>
        <taxon>Bacteria</taxon>
        <taxon>Bacillati</taxon>
        <taxon>Actinomycetota</taxon>
        <taxon>Actinomycetes</taxon>
        <taxon>Kitasatosporales</taxon>
        <taxon>Streptomycetaceae</taxon>
        <taxon>Streptomyces</taxon>
    </lineage>
</organism>
<evidence type="ECO:0000256" key="3">
    <source>
        <dbReference type="ARBA" id="ARBA00023125"/>
    </source>
</evidence>
<comment type="similarity">
    <text evidence="1">Belongs to the LysR transcriptional regulatory family.</text>
</comment>
<dbReference type="Proteomes" id="UP001620295">
    <property type="component" value="Unassembled WGS sequence"/>
</dbReference>
<feature type="domain" description="LysR substrate-binding" evidence="5">
    <location>
        <begin position="1"/>
        <end position="176"/>
    </location>
</feature>
<keyword evidence="3" id="KW-0238">DNA-binding</keyword>
<evidence type="ECO:0000313" key="6">
    <source>
        <dbReference type="EMBL" id="MFK4273436.1"/>
    </source>
</evidence>
<dbReference type="InterPro" id="IPR005119">
    <property type="entry name" value="LysR_subst-bd"/>
</dbReference>
<dbReference type="Gene3D" id="3.40.190.10">
    <property type="entry name" value="Periplasmic binding protein-like II"/>
    <property type="match status" value="2"/>
</dbReference>
<accession>A0ABW8M5Q3</accession>
<comment type="caution">
    <text evidence="6">The sequence shown here is derived from an EMBL/GenBank/DDBJ whole genome shotgun (WGS) entry which is preliminary data.</text>
</comment>
<dbReference type="SUPFAM" id="SSF53850">
    <property type="entry name" value="Periplasmic binding protein-like II"/>
    <property type="match status" value="1"/>
</dbReference>
<dbReference type="PANTHER" id="PTHR30346">
    <property type="entry name" value="TRANSCRIPTIONAL DUAL REGULATOR HCAR-RELATED"/>
    <property type="match status" value="1"/>
</dbReference>
<keyword evidence="4" id="KW-0804">Transcription</keyword>
<keyword evidence="2" id="KW-0805">Transcription regulation</keyword>
<proteinExistence type="inferred from homology"/>
<feature type="non-terminal residue" evidence="6">
    <location>
        <position position="1"/>
    </location>
</feature>
<dbReference type="CDD" id="cd08414">
    <property type="entry name" value="PBP2_LTTR_aromatics_like"/>
    <property type="match status" value="1"/>
</dbReference>
<evidence type="ECO:0000256" key="1">
    <source>
        <dbReference type="ARBA" id="ARBA00009437"/>
    </source>
</evidence>
<dbReference type="PANTHER" id="PTHR30346:SF0">
    <property type="entry name" value="HCA OPERON TRANSCRIPTIONAL ACTIVATOR HCAR"/>
    <property type="match status" value="1"/>
</dbReference>
<reference evidence="6 7" key="1">
    <citation type="submission" date="2024-11" db="EMBL/GenBank/DDBJ databases">
        <title>The Natural Products Discovery Center: Release of the First 8490 Sequenced Strains for Exploring Actinobacteria Biosynthetic Diversity.</title>
        <authorList>
            <person name="Kalkreuter E."/>
            <person name="Kautsar S.A."/>
            <person name="Yang D."/>
            <person name="Bader C.D."/>
            <person name="Teijaro C.N."/>
            <person name="Fluegel L."/>
            <person name="Davis C.M."/>
            <person name="Simpson J.R."/>
            <person name="Lauterbach L."/>
            <person name="Steele A.D."/>
            <person name="Gui C."/>
            <person name="Meng S."/>
            <person name="Li G."/>
            <person name="Viehrig K."/>
            <person name="Ye F."/>
            <person name="Su P."/>
            <person name="Kiefer A.F."/>
            <person name="Nichols A."/>
            <person name="Cepeda A.J."/>
            <person name="Yan W."/>
            <person name="Fan B."/>
            <person name="Jiang Y."/>
            <person name="Adhikari A."/>
            <person name="Zheng C.-J."/>
            <person name="Schuster L."/>
            <person name="Cowan T.M."/>
            <person name="Smanski M.J."/>
            <person name="Chevrette M.G."/>
            <person name="De Carvalho L.P.S."/>
            <person name="Shen B."/>
        </authorList>
    </citation>
    <scope>NUCLEOTIDE SEQUENCE [LARGE SCALE GENOMIC DNA]</scope>
    <source>
        <strain evidence="6 7">NPDC020863</strain>
    </source>
</reference>
<evidence type="ECO:0000313" key="7">
    <source>
        <dbReference type="Proteomes" id="UP001620295"/>
    </source>
</evidence>
<evidence type="ECO:0000256" key="2">
    <source>
        <dbReference type="ARBA" id="ARBA00023015"/>
    </source>
</evidence>
<dbReference type="Pfam" id="PF03466">
    <property type="entry name" value="LysR_substrate"/>
    <property type="match status" value="1"/>
</dbReference>
<evidence type="ECO:0000259" key="5">
    <source>
        <dbReference type="Pfam" id="PF03466"/>
    </source>
</evidence>
<name>A0ABW8M5Q3_9ACTN</name>